<dbReference type="Pfam" id="PF03938">
    <property type="entry name" value="OmpH"/>
    <property type="match status" value="1"/>
</dbReference>
<evidence type="ECO:0000256" key="1">
    <source>
        <dbReference type="ARBA" id="ARBA00009091"/>
    </source>
</evidence>
<dbReference type="SUPFAM" id="SSF111384">
    <property type="entry name" value="OmpH-like"/>
    <property type="match status" value="1"/>
</dbReference>
<comment type="similarity">
    <text evidence="1">Belongs to the Skp family.</text>
</comment>
<dbReference type="Proteomes" id="UP000001007">
    <property type="component" value="Chromosome"/>
</dbReference>
<feature type="coiled-coil region" evidence="3">
    <location>
        <begin position="77"/>
        <end position="130"/>
    </location>
</feature>
<feature type="chain" id="PRO_5004309225" evidence="4">
    <location>
        <begin position="41"/>
        <end position="183"/>
    </location>
</feature>
<organism evidence="5 6">
    <name type="scientific">Chlorobaculum tepidum (strain ATCC 49652 / DSM 12025 / NBRC 103806 / TLS)</name>
    <name type="common">Chlorobium tepidum</name>
    <dbReference type="NCBI Taxonomy" id="194439"/>
    <lineage>
        <taxon>Bacteria</taxon>
        <taxon>Pseudomonadati</taxon>
        <taxon>Chlorobiota</taxon>
        <taxon>Chlorobiia</taxon>
        <taxon>Chlorobiales</taxon>
        <taxon>Chlorobiaceae</taxon>
        <taxon>Chlorobaculum</taxon>
    </lineage>
</organism>
<protein>
    <submittedName>
        <fullName evidence="5">Outer membrane protein OmpH</fullName>
    </submittedName>
</protein>
<gene>
    <name evidence="5" type="primary">ompH</name>
    <name evidence="5" type="ordered locus">CT0254</name>
</gene>
<evidence type="ECO:0000256" key="3">
    <source>
        <dbReference type="SAM" id="Coils"/>
    </source>
</evidence>
<dbReference type="PANTHER" id="PTHR35089">
    <property type="entry name" value="CHAPERONE PROTEIN SKP"/>
    <property type="match status" value="1"/>
</dbReference>
<dbReference type="InterPro" id="IPR005632">
    <property type="entry name" value="Chaperone_Skp"/>
</dbReference>
<dbReference type="PANTHER" id="PTHR35089:SF1">
    <property type="entry name" value="CHAPERONE PROTEIN SKP"/>
    <property type="match status" value="1"/>
</dbReference>
<evidence type="ECO:0000256" key="2">
    <source>
        <dbReference type="ARBA" id="ARBA00022729"/>
    </source>
</evidence>
<dbReference type="EMBL" id="AE006470">
    <property type="protein sequence ID" value="AAM71500.1"/>
    <property type="molecule type" value="Genomic_DNA"/>
</dbReference>
<keyword evidence="6" id="KW-1185">Reference proteome</keyword>
<dbReference type="KEGG" id="cte:CT0254"/>
<name>Q8KFR8_CHLTE</name>
<dbReference type="STRING" id="194439.CT0254"/>
<dbReference type="GO" id="GO:0005829">
    <property type="term" value="C:cytosol"/>
    <property type="evidence" value="ECO:0007669"/>
    <property type="project" value="TreeGrafter"/>
</dbReference>
<dbReference type="OrthoDB" id="597580at2"/>
<reference evidence="5 6" key="1">
    <citation type="journal article" date="2002" name="Proc. Natl. Acad. Sci. U.S.A.">
        <title>The complete genome sequence of Chlorobium tepidum TLS, a photosynthetic, anaerobic, green-sulfur bacterium.</title>
        <authorList>
            <person name="Eisen J.A."/>
            <person name="Nelson K.E."/>
            <person name="Paulsen I.T."/>
            <person name="Heidelberg J.F."/>
            <person name="Wu M."/>
            <person name="Dodson R.J."/>
            <person name="Deboy R."/>
            <person name="Gwinn M.L."/>
            <person name="Nelson W.C."/>
            <person name="Haft D.H."/>
            <person name="Hickey E.K."/>
            <person name="Peterson J.D."/>
            <person name="Durkin A.S."/>
            <person name="Kolonay J.L."/>
            <person name="Yang F."/>
            <person name="Holt I."/>
            <person name="Umayam L.A."/>
            <person name="Mason T."/>
            <person name="Brenner M."/>
            <person name="Shea T.P."/>
            <person name="Parksey D."/>
            <person name="Nierman W.C."/>
            <person name="Feldblyum T.V."/>
            <person name="Hansen C.L."/>
            <person name="Craven M.B."/>
            <person name="Radune D."/>
            <person name="Vamathevan J."/>
            <person name="Khouri H."/>
            <person name="White O."/>
            <person name="Gruber T.M."/>
            <person name="Ketchum K.A."/>
            <person name="Venter J.C."/>
            <person name="Tettelin H."/>
            <person name="Bryant D.A."/>
            <person name="Fraser C.M."/>
        </authorList>
    </citation>
    <scope>NUCLEOTIDE SEQUENCE [LARGE SCALE GENOMIC DNA]</scope>
    <source>
        <strain evidence="6">ATCC 49652 / DSM 12025 / NBRC 103806 / TLS</strain>
    </source>
</reference>
<proteinExistence type="inferred from homology"/>
<dbReference type="InterPro" id="IPR024930">
    <property type="entry name" value="Skp_dom_sf"/>
</dbReference>
<dbReference type="AlphaFoldDB" id="Q8KFR8"/>
<keyword evidence="3" id="KW-0175">Coiled coil</keyword>
<sequence length="183" mass="20450">MKNLNTPIMSDFKGIKKAVSGFLFMSLTLGMSFSAPQAFAADNAQKIGVVDYGKIFQMMPETKAADQTLQAMKNQSNAELAKQQSALQSAIQAYQKERKPNAVKEKELRAQEENLQKSALEKQRLLAQKEQALIIPIRQKIDVAVATVAKKDGYSMIFDKNARVYGDEQSDITYKVLDKLNIK</sequence>
<evidence type="ECO:0000313" key="5">
    <source>
        <dbReference type="EMBL" id="AAM71500.1"/>
    </source>
</evidence>
<dbReference type="eggNOG" id="COG2825">
    <property type="taxonomic scope" value="Bacteria"/>
</dbReference>
<dbReference type="Gene3D" id="3.30.910.20">
    <property type="entry name" value="Skp domain"/>
    <property type="match status" value="1"/>
</dbReference>
<evidence type="ECO:0000313" key="6">
    <source>
        <dbReference type="Proteomes" id="UP000001007"/>
    </source>
</evidence>
<accession>Q8KFR8</accession>
<dbReference type="GO" id="GO:0051082">
    <property type="term" value="F:unfolded protein binding"/>
    <property type="evidence" value="ECO:0007669"/>
    <property type="project" value="InterPro"/>
</dbReference>
<dbReference type="SMART" id="SM00935">
    <property type="entry name" value="OmpH"/>
    <property type="match status" value="1"/>
</dbReference>
<dbReference type="HOGENOM" id="CLU_053320_0_1_10"/>
<keyword evidence="2 4" id="KW-0732">Signal</keyword>
<dbReference type="EnsemblBacteria" id="AAM71500">
    <property type="protein sequence ID" value="AAM71500"/>
    <property type="gene ID" value="CT0254"/>
</dbReference>
<evidence type="ECO:0000256" key="4">
    <source>
        <dbReference type="SAM" id="SignalP"/>
    </source>
</evidence>
<dbReference type="GO" id="GO:0050821">
    <property type="term" value="P:protein stabilization"/>
    <property type="evidence" value="ECO:0007669"/>
    <property type="project" value="TreeGrafter"/>
</dbReference>
<feature type="signal peptide" evidence="4">
    <location>
        <begin position="1"/>
        <end position="40"/>
    </location>
</feature>